<evidence type="ECO:0000313" key="2">
    <source>
        <dbReference type="EMBL" id="PWK55440.1"/>
    </source>
</evidence>
<reference evidence="2 3" key="1">
    <citation type="submission" date="2018-05" db="EMBL/GenBank/DDBJ databases">
        <title>Genomic Encyclopedia of Type Strains, Phase IV (KMG-IV): sequencing the most valuable type-strain genomes for metagenomic binning, comparative biology and taxonomic classification.</title>
        <authorList>
            <person name="Goeker M."/>
        </authorList>
    </citation>
    <scope>NUCLEOTIDE SEQUENCE [LARGE SCALE GENOMIC DNA]</scope>
    <source>
        <strain evidence="2 3">DSM 103371</strain>
    </source>
</reference>
<dbReference type="RefSeq" id="WP_338143056.1">
    <property type="nucleotide sequence ID" value="NZ_CP034588.1"/>
</dbReference>
<evidence type="ECO:0000313" key="3">
    <source>
        <dbReference type="Proteomes" id="UP000245390"/>
    </source>
</evidence>
<comment type="caution">
    <text evidence="2">The sequence shown here is derived from an EMBL/GenBank/DDBJ whole genome shotgun (WGS) entry which is preliminary data.</text>
</comment>
<dbReference type="Gene3D" id="1.20.1530.20">
    <property type="match status" value="1"/>
</dbReference>
<dbReference type="InterPro" id="IPR038770">
    <property type="entry name" value="Na+/solute_symporter_sf"/>
</dbReference>
<accession>A0A316G6M2</accession>
<name>A0A316G6M2_9RHOB</name>
<organism evidence="2 3">
    <name type="scientific">Silicimonas algicola</name>
    <dbReference type="NCBI Taxonomy" id="1826607"/>
    <lineage>
        <taxon>Bacteria</taxon>
        <taxon>Pseudomonadati</taxon>
        <taxon>Pseudomonadota</taxon>
        <taxon>Alphaproteobacteria</taxon>
        <taxon>Rhodobacterales</taxon>
        <taxon>Paracoccaceae</taxon>
    </lineage>
</organism>
<feature type="transmembrane region" description="Helical" evidence="1">
    <location>
        <begin position="224"/>
        <end position="247"/>
    </location>
</feature>
<feature type="transmembrane region" description="Helical" evidence="1">
    <location>
        <begin position="41"/>
        <end position="59"/>
    </location>
</feature>
<protein>
    <recommendedName>
        <fullName evidence="4">BASS family bile acid:Na+ symporter</fullName>
    </recommendedName>
</protein>
<keyword evidence="3" id="KW-1185">Reference proteome</keyword>
<dbReference type="AlphaFoldDB" id="A0A316G6M2"/>
<gene>
    <name evidence="2" type="ORF">C8D95_107106</name>
</gene>
<feature type="transmembrane region" description="Helical" evidence="1">
    <location>
        <begin position="71"/>
        <end position="91"/>
    </location>
</feature>
<feature type="transmembrane region" description="Helical" evidence="1">
    <location>
        <begin position="97"/>
        <end position="118"/>
    </location>
</feature>
<feature type="transmembrane region" description="Helical" evidence="1">
    <location>
        <begin position="130"/>
        <end position="149"/>
    </location>
</feature>
<keyword evidence="1" id="KW-1133">Transmembrane helix</keyword>
<dbReference type="EMBL" id="QGGV01000007">
    <property type="protein sequence ID" value="PWK55440.1"/>
    <property type="molecule type" value="Genomic_DNA"/>
</dbReference>
<feature type="transmembrane region" description="Helical" evidence="1">
    <location>
        <begin position="161"/>
        <end position="182"/>
    </location>
</feature>
<evidence type="ECO:0008006" key="4">
    <source>
        <dbReference type="Google" id="ProtNLM"/>
    </source>
</evidence>
<feature type="transmembrane region" description="Helical" evidence="1">
    <location>
        <begin position="259"/>
        <end position="285"/>
    </location>
</feature>
<keyword evidence="1" id="KW-0812">Transmembrane</keyword>
<keyword evidence="1" id="KW-0472">Membrane</keyword>
<proteinExistence type="predicted"/>
<evidence type="ECO:0000256" key="1">
    <source>
        <dbReference type="SAM" id="Phobius"/>
    </source>
</evidence>
<sequence length="305" mass="31331">MILVPLHLAARHGRLLLVAGLLAGLTLPALASEVRDVLPALVGGILFLAALRIGPRAALGNLGDIRRTLALSAVFQLVLPLTALGLATALGVADRPLALGLILMLTAPSITGSPNFSALMGYDPAPPMRLLALGTALFPLTALPILWGLPTLGDPSEVIAAALRLLVVIFGATGAGFALRALLPPLAPDRIRALDGLSAIALAVLVVGLMSALGPALLDTPARVLGWLAIATAANLGLQVAAWALGLKPGESLVAGNRNIALFLVALPPETTAPLLIFIGCYQVPMYLTPYLMAPLYNRARASSV</sequence>
<dbReference type="Proteomes" id="UP000245390">
    <property type="component" value="Unassembled WGS sequence"/>
</dbReference>
<feature type="transmembrane region" description="Helical" evidence="1">
    <location>
        <begin position="194"/>
        <end position="218"/>
    </location>
</feature>